<dbReference type="InParanoid" id="A0A061EYR5"/>
<dbReference type="HOGENOM" id="CLU_2065745_0_0_1"/>
<dbReference type="Gramene" id="EOY10200">
    <property type="protein sequence ID" value="EOY10200"/>
    <property type="gene ID" value="TCM_025559"/>
</dbReference>
<name>A0A061EYR5_THECC</name>
<dbReference type="EMBL" id="CM001883">
    <property type="protein sequence ID" value="EOY10200.1"/>
    <property type="molecule type" value="Genomic_DNA"/>
</dbReference>
<evidence type="ECO:0000313" key="2">
    <source>
        <dbReference type="Proteomes" id="UP000026915"/>
    </source>
</evidence>
<dbReference type="Proteomes" id="UP000026915">
    <property type="component" value="Chromosome 5"/>
</dbReference>
<reference evidence="1 2" key="1">
    <citation type="journal article" date="2013" name="Genome Biol.">
        <title>The genome sequence of the most widely cultivated cacao type and its use to identify candidate genes regulating pod color.</title>
        <authorList>
            <person name="Motamayor J.C."/>
            <person name="Mockaitis K."/>
            <person name="Schmutz J."/>
            <person name="Haiminen N."/>
            <person name="Iii D.L."/>
            <person name="Cornejo O."/>
            <person name="Findley S.D."/>
            <person name="Zheng P."/>
            <person name="Utro F."/>
            <person name="Royaert S."/>
            <person name="Saski C."/>
            <person name="Jenkins J."/>
            <person name="Podicheti R."/>
            <person name="Zhao M."/>
            <person name="Scheffler B.E."/>
            <person name="Stack J.C."/>
            <person name="Feltus F.A."/>
            <person name="Mustiga G.M."/>
            <person name="Amores F."/>
            <person name="Phillips W."/>
            <person name="Marelli J.P."/>
            <person name="May G.D."/>
            <person name="Shapiro H."/>
            <person name="Ma J."/>
            <person name="Bustamante C.D."/>
            <person name="Schnell R.J."/>
            <person name="Main D."/>
            <person name="Gilbert D."/>
            <person name="Parida L."/>
            <person name="Kuhn D.N."/>
        </authorList>
    </citation>
    <scope>NUCLEOTIDE SEQUENCE [LARGE SCALE GENOMIC DNA]</scope>
    <source>
        <strain evidence="2">cv. Matina 1-6</strain>
    </source>
</reference>
<dbReference type="AlphaFoldDB" id="A0A061EYR5"/>
<evidence type="ECO:0000313" key="1">
    <source>
        <dbReference type="EMBL" id="EOY10200.1"/>
    </source>
</evidence>
<proteinExistence type="predicted"/>
<accession>A0A061EYR5</accession>
<sequence>MARVSSSGRVGGDEDKINVLNSESRAFIKVEGFRSPISKMPWSMKRIRYALRASLQASITADFSPTHCWDFYNSALKLPERNALIMNTVLGKCNRQLGMGKWRPDELQASEVKYYRRDT</sequence>
<organism evidence="1 2">
    <name type="scientific">Theobroma cacao</name>
    <name type="common">Cacao</name>
    <name type="synonym">Cocoa</name>
    <dbReference type="NCBI Taxonomy" id="3641"/>
    <lineage>
        <taxon>Eukaryota</taxon>
        <taxon>Viridiplantae</taxon>
        <taxon>Streptophyta</taxon>
        <taxon>Embryophyta</taxon>
        <taxon>Tracheophyta</taxon>
        <taxon>Spermatophyta</taxon>
        <taxon>Magnoliopsida</taxon>
        <taxon>eudicotyledons</taxon>
        <taxon>Gunneridae</taxon>
        <taxon>Pentapetalae</taxon>
        <taxon>rosids</taxon>
        <taxon>malvids</taxon>
        <taxon>Malvales</taxon>
        <taxon>Malvaceae</taxon>
        <taxon>Byttnerioideae</taxon>
        <taxon>Theobroma</taxon>
    </lineage>
</organism>
<protein>
    <submittedName>
        <fullName evidence="1">Uncharacterized protein</fullName>
    </submittedName>
</protein>
<gene>
    <name evidence="1" type="ORF">TCM_025559</name>
</gene>
<keyword evidence="2" id="KW-1185">Reference proteome</keyword>